<dbReference type="Gene3D" id="3.20.20.210">
    <property type="match status" value="1"/>
</dbReference>
<accession>A0A3G1KZ85</accession>
<dbReference type="GO" id="GO:0004853">
    <property type="term" value="F:uroporphyrinogen decarboxylase activity"/>
    <property type="evidence" value="ECO:0007669"/>
    <property type="project" value="InterPro"/>
</dbReference>
<protein>
    <recommendedName>
        <fullName evidence="1">Uroporphyrinogen decarboxylase (URO-D) domain-containing protein</fullName>
    </recommendedName>
</protein>
<evidence type="ECO:0000313" key="2">
    <source>
        <dbReference type="EMBL" id="ATW27707.1"/>
    </source>
</evidence>
<sequence>MSAIVDKWVEKCINLPNIGEMTHTDRMRKAFDLEEPDLVPVAIETDEWQIVQAGYDFFETWENVDKVTDATLKAWHDLRQDVIWPYFCPSHVLDPLLTPEQRKSCYDLRDGKSYVVFHEVTKNLDEIIKVFESKPWVKYGLGRLASHYLPHFDHTLEFQKKMNNSVQTVLGLANPSNIAEWTVGVENFLRWTVSEPKEKIHYYLQLVTDFCLGAAESCRPYAEAGVEFVCVFGGARTWGPRQFEEFGVYDRIYAEKVASIFKYPFHHICGQNLPLAMEMLATEPYPAIQYDEPMKQLGWSWAQWCEWVARLNKGIACVMNAPTTQALAYKSIEHNRTMIKEFIEHSTPHTTAVIMPGCEISVGTPLETVKAAIEATREFGKYPLCKTAAEQIWTEDSFKESRKKLTKNLPQWAMHYRKNPRLIK</sequence>
<name>A0A3G1KZ85_FORW1</name>
<proteinExistence type="predicted"/>
<dbReference type="InterPro" id="IPR000257">
    <property type="entry name" value="Uroporphyrinogen_deCOase"/>
</dbReference>
<dbReference type="EMBL" id="CP017634">
    <property type="protein sequence ID" value="ATW27707.1"/>
    <property type="molecule type" value="Genomic_DNA"/>
</dbReference>
<evidence type="ECO:0000259" key="1">
    <source>
        <dbReference type="Pfam" id="PF01208"/>
    </source>
</evidence>
<reference evidence="2 3" key="1">
    <citation type="submission" date="2016-10" db="EMBL/GenBank/DDBJ databases">
        <title>Complete Genome Sequence of Peptococcaceae strain DCMF.</title>
        <authorList>
            <person name="Edwards R.J."/>
            <person name="Holland S.I."/>
            <person name="Deshpande N.P."/>
            <person name="Wong Y.K."/>
            <person name="Ertan H."/>
            <person name="Manefield M."/>
            <person name="Russell T.L."/>
            <person name="Lee M.J."/>
        </authorList>
    </citation>
    <scope>NUCLEOTIDE SEQUENCE [LARGE SCALE GENOMIC DNA]</scope>
    <source>
        <strain evidence="2 3">DCMF</strain>
    </source>
</reference>
<evidence type="ECO:0000313" key="3">
    <source>
        <dbReference type="Proteomes" id="UP000323521"/>
    </source>
</evidence>
<dbReference type="InterPro" id="IPR038071">
    <property type="entry name" value="UROD/MetE-like_sf"/>
</dbReference>
<dbReference type="InterPro" id="IPR052024">
    <property type="entry name" value="Methanogen_methyltrans"/>
</dbReference>
<dbReference type="RefSeq" id="WP_148137084.1">
    <property type="nucleotide sequence ID" value="NZ_CP017634.1"/>
</dbReference>
<keyword evidence="3" id="KW-1185">Reference proteome</keyword>
<dbReference type="PANTHER" id="PTHR47099:SF1">
    <property type="entry name" value="METHYLCOBAMIDE:COM METHYLTRANSFERASE MTBA"/>
    <property type="match status" value="1"/>
</dbReference>
<feature type="domain" description="Uroporphyrinogen decarboxylase (URO-D)" evidence="1">
    <location>
        <begin position="22"/>
        <end position="378"/>
    </location>
</feature>
<dbReference type="PANTHER" id="PTHR47099">
    <property type="entry name" value="METHYLCOBAMIDE:COM METHYLTRANSFERASE MTBA"/>
    <property type="match status" value="1"/>
</dbReference>
<gene>
    <name evidence="2" type="ORF">DCMF_25765</name>
</gene>
<dbReference type="GO" id="GO:0006779">
    <property type="term" value="P:porphyrin-containing compound biosynthetic process"/>
    <property type="evidence" value="ECO:0007669"/>
    <property type="project" value="InterPro"/>
</dbReference>
<organism evidence="2 3">
    <name type="scientific">Formimonas warabiya</name>
    <dbReference type="NCBI Taxonomy" id="1761012"/>
    <lineage>
        <taxon>Bacteria</taxon>
        <taxon>Bacillati</taxon>
        <taxon>Bacillota</taxon>
        <taxon>Clostridia</taxon>
        <taxon>Eubacteriales</taxon>
        <taxon>Peptococcaceae</taxon>
        <taxon>Candidatus Formimonas</taxon>
    </lineage>
</organism>
<dbReference type="Proteomes" id="UP000323521">
    <property type="component" value="Chromosome"/>
</dbReference>
<dbReference type="KEGG" id="fwa:DCMF_25765"/>
<dbReference type="AlphaFoldDB" id="A0A3G1KZ85"/>
<dbReference type="Pfam" id="PF01208">
    <property type="entry name" value="URO-D"/>
    <property type="match status" value="1"/>
</dbReference>
<dbReference type="SUPFAM" id="SSF51726">
    <property type="entry name" value="UROD/MetE-like"/>
    <property type="match status" value="1"/>
</dbReference>